<sequence length="501" mass="57910">MLWQLLAVLLLVWSVYRWRNRRKYALGNKLARKIIALPLIGHAYTFLGTDEDRFKQFEAIGRESYETGGILAQWQGHLLYLMVTEPEIIEVILKTCLEKDDLMRMFRVLLGNGSIFAPVSIWRPRRKILAPTFSQKNLNSFVDVFARQSKVMSDQLHIATQKGPVSMWKYISTYTMDSVCETTLGINMNSQLEPELPFLQAFENCCRIDAKRICQPWLYNDTINKIFCRSAFDSYDRSKKLIWKFMDKIITSKWALLKKETSESNSEKPKDSWKTFLELLIESSAEYGNLELREETLVIVLAGTDTSAVGSGFTTLLLAKYPEVQEKVYEELQEVFGDSDRPVTHEDLPRLKYLDAVIRESLRLYPPVPLITRKIEKDVALPNGVTLVEGCSVLVSIWSVHRNPRYWGDDAEEFRPERFLDTTLKHPAAFMPFSYGPRSCLGYLYAMMSMKTAMATLVRRYRIRPGDGQTGKERIRVKFGIMLKPVNEFIVKLEPRTKGEK</sequence>
<keyword evidence="9" id="KW-0492">Microsome</keyword>
<evidence type="ECO:0000256" key="4">
    <source>
        <dbReference type="ARBA" id="ARBA00004406"/>
    </source>
</evidence>
<dbReference type="GO" id="GO:0005789">
    <property type="term" value="C:endoplasmic reticulum membrane"/>
    <property type="evidence" value="ECO:0007669"/>
    <property type="project" value="UniProtKB-SubCell"/>
</dbReference>
<dbReference type="PRINTS" id="PR00385">
    <property type="entry name" value="P450"/>
</dbReference>
<evidence type="ECO:0000256" key="11">
    <source>
        <dbReference type="ARBA" id="ARBA00023004"/>
    </source>
</evidence>
<keyword evidence="8" id="KW-0256">Endoplasmic reticulum</keyword>
<dbReference type="GO" id="GO:0004497">
    <property type="term" value="F:monooxygenase activity"/>
    <property type="evidence" value="ECO:0007669"/>
    <property type="project" value="UniProtKB-KW"/>
</dbReference>
<protein>
    <submittedName>
        <fullName evidence="18">Cytochrome P450 4V2-like</fullName>
    </submittedName>
</protein>
<keyword evidence="6 14" id="KW-0349">Heme</keyword>
<dbReference type="Pfam" id="PF00067">
    <property type="entry name" value="p450"/>
    <property type="match status" value="1"/>
</dbReference>
<dbReference type="InterPro" id="IPR001128">
    <property type="entry name" value="Cyt_P450"/>
</dbReference>
<evidence type="ECO:0000256" key="7">
    <source>
        <dbReference type="ARBA" id="ARBA00022723"/>
    </source>
</evidence>
<dbReference type="AlphaFoldDB" id="A0A9J7DTS5"/>
<evidence type="ECO:0000313" key="18">
    <source>
        <dbReference type="RefSeq" id="XP_022816127.1"/>
    </source>
</evidence>
<evidence type="ECO:0000313" key="17">
    <source>
        <dbReference type="Proteomes" id="UP000301870"/>
    </source>
</evidence>
<evidence type="ECO:0000256" key="9">
    <source>
        <dbReference type="ARBA" id="ARBA00022848"/>
    </source>
</evidence>
<comment type="cofactor">
    <cofactor evidence="1 14">
        <name>heme</name>
        <dbReference type="ChEBI" id="CHEBI:30413"/>
    </cofactor>
</comment>
<evidence type="ECO:0000256" key="10">
    <source>
        <dbReference type="ARBA" id="ARBA00023002"/>
    </source>
</evidence>
<evidence type="ECO:0000256" key="16">
    <source>
        <dbReference type="SAM" id="SignalP"/>
    </source>
</evidence>
<evidence type="ECO:0000256" key="13">
    <source>
        <dbReference type="ARBA" id="ARBA00023136"/>
    </source>
</evidence>
<evidence type="ECO:0000256" key="1">
    <source>
        <dbReference type="ARBA" id="ARBA00001971"/>
    </source>
</evidence>
<dbReference type="RefSeq" id="XP_022816127.1">
    <property type="nucleotide sequence ID" value="XM_022960359.1"/>
</dbReference>
<comment type="function">
    <text evidence="2">May be involved in the metabolism of insect hormones and in the breakdown of synthetic insecticides.</text>
</comment>
<name>A0A9J7DTS5_SPOLT</name>
<evidence type="ECO:0000256" key="6">
    <source>
        <dbReference type="ARBA" id="ARBA00022617"/>
    </source>
</evidence>
<accession>A0A9J7DTS5</accession>
<evidence type="ECO:0000256" key="14">
    <source>
        <dbReference type="PIRSR" id="PIRSR602401-1"/>
    </source>
</evidence>
<keyword evidence="12 15" id="KW-0503">Monooxygenase</keyword>
<feature type="chain" id="PRO_5039947373" evidence="16">
    <location>
        <begin position="18"/>
        <end position="501"/>
    </location>
</feature>
<dbReference type="GO" id="GO:0020037">
    <property type="term" value="F:heme binding"/>
    <property type="evidence" value="ECO:0007669"/>
    <property type="project" value="InterPro"/>
</dbReference>
<dbReference type="Proteomes" id="UP000301870">
    <property type="component" value="Chromosome 9"/>
</dbReference>
<dbReference type="SUPFAM" id="SSF48264">
    <property type="entry name" value="Cytochrome P450"/>
    <property type="match status" value="1"/>
</dbReference>
<keyword evidence="13" id="KW-0472">Membrane</keyword>
<evidence type="ECO:0000256" key="2">
    <source>
        <dbReference type="ARBA" id="ARBA00003690"/>
    </source>
</evidence>
<dbReference type="Gene3D" id="1.10.630.10">
    <property type="entry name" value="Cytochrome P450"/>
    <property type="match status" value="1"/>
</dbReference>
<organism evidence="17 18">
    <name type="scientific">Spodoptera litura</name>
    <name type="common">Asian cotton leafworm</name>
    <dbReference type="NCBI Taxonomy" id="69820"/>
    <lineage>
        <taxon>Eukaryota</taxon>
        <taxon>Metazoa</taxon>
        <taxon>Ecdysozoa</taxon>
        <taxon>Arthropoda</taxon>
        <taxon>Hexapoda</taxon>
        <taxon>Insecta</taxon>
        <taxon>Pterygota</taxon>
        <taxon>Neoptera</taxon>
        <taxon>Endopterygota</taxon>
        <taxon>Lepidoptera</taxon>
        <taxon>Glossata</taxon>
        <taxon>Ditrysia</taxon>
        <taxon>Noctuoidea</taxon>
        <taxon>Noctuidae</taxon>
        <taxon>Amphipyrinae</taxon>
        <taxon>Spodoptera</taxon>
    </lineage>
</organism>
<dbReference type="GO" id="GO:0005506">
    <property type="term" value="F:iron ion binding"/>
    <property type="evidence" value="ECO:0007669"/>
    <property type="project" value="InterPro"/>
</dbReference>
<proteinExistence type="inferred from homology"/>
<dbReference type="OrthoDB" id="1470350at2759"/>
<evidence type="ECO:0000256" key="5">
    <source>
        <dbReference type="ARBA" id="ARBA00010617"/>
    </source>
</evidence>
<evidence type="ECO:0000256" key="3">
    <source>
        <dbReference type="ARBA" id="ARBA00004174"/>
    </source>
</evidence>
<evidence type="ECO:0000256" key="12">
    <source>
        <dbReference type="ARBA" id="ARBA00023033"/>
    </source>
</evidence>
<dbReference type="PANTHER" id="PTHR24291:SF189">
    <property type="entry name" value="CYTOCHROME P450 4C3-RELATED"/>
    <property type="match status" value="1"/>
</dbReference>
<dbReference type="InterPro" id="IPR002401">
    <property type="entry name" value="Cyt_P450_E_grp-I"/>
</dbReference>
<gene>
    <name evidence="18" type="primary">LOC111349292</name>
</gene>
<keyword evidence="11 14" id="KW-0408">Iron</keyword>
<dbReference type="KEGG" id="sliu:111349292"/>
<keyword evidence="17" id="KW-1185">Reference proteome</keyword>
<comment type="subcellular location">
    <subcellularLocation>
        <location evidence="4">Endoplasmic reticulum membrane</location>
        <topology evidence="4">Peripheral membrane protein</topology>
    </subcellularLocation>
    <subcellularLocation>
        <location evidence="3">Microsome membrane</location>
        <topology evidence="3">Peripheral membrane protein</topology>
    </subcellularLocation>
</comment>
<dbReference type="PROSITE" id="PS00086">
    <property type="entry name" value="CYTOCHROME_P450"/>
    <property type="match status" value="1"/>
</dbReference>
<dbReference type="PANTHER" id="PTHR24291">
    <property type="entry name" value="CYTOCHROME P450 FAMILY 4"/>
    <property type="match status" value="1"/>
</dbReference>
<keyword evidence="16" id="KW-0732">Signal</keyword>
<dbReference type="PRINTS" id="PR00463">
    <property type="entry name" value="EP450I"/>
</dbReference>
<comment type="similarity">
    <text evidence="5 15">Belongs to the cytochrome P450 family.</text>
</comment>
<keyword evidence="7 14" id="KW-0479">Metal-binding</keyword>
<keyword evidence="10 15" id="KW-0560">Oxidoreductase</keyword>
<dbReference type="InterPro" id="IPR036396">
    <property type="entry name" value="Cyt_P450_sf"/>
</dbReference>
<feature type="signal peptide" evidence="16">
    <location>
        <begin position="1"/>
        <end position="17"/>
    </location>
</feature>
<feature type="binding site" description="axial binding residue" evidence="14">
    <location>
        <position position="440"/>
    </location>
    <ligand>
        <name>heme</name>
        <dbReference type="ChEBI" id="CHEBI:30413"/>
    </ligand>
    <ligandPart>
        <name>Fe</name>
        <dbReference type="ChEBI" id="CHEBI:18248"/>
    </ligandPart>
</feature>
<dbReference type="GeneID" id="111349292"/>
<evidence type="ECO:0000256" key="8">
    <source>
        <dbReference type="ARBA" id="ARBA00022824"/>
    </source>
</evidence>
<dbReference type="InterPro" id="IPR050196">
    <property type="entry name" value="Cytochrome_P450_Monoox"/>
</dbReference>
<dbReference type="InterPro" id="IPR017972">
    <property type="entry name" value="Cyt_P450_CS"/>
</dbReference>
<dbReference type="GO" id="GO:0016705">
    <property type="term" value="F:oxidoreductase activity, acting on paired donors, with incorporation or reduction of molecular oxygen"/>
    <property type="evidence" value="ECO:0007669"/>
    <property type="project" value="InterPro"/>
</dbReference>
<reference evidence="18" key="1">
    <citation type="submission" date="2025-08" db="UniProtKB">
        <authorList>
            <consortium name="RefSeq"/>
        </authorList>
    </citation>
    <scope>IDENTIFICATION</scope>
    <source>
        <strain evidence="18">Ishihara</strain>
        <tissue evidence="18">Whole body</tissue>
    </source>
</reference>
<evidence type="ECO:0000256" key="15">
    <source>
        <dbReference type="RuleBase" id="RU000461"/>
    </source>
</evidence>
<dbReference type="CDD" id="cd20628">
    <property type="entry name" value="CYP4"/>
    <property type="match status" value="1"/>
</dbReference>